<feature type="transmembrane region" description="Helical" evidence="2">
    <location>
        <begin position="50"/>
        <end position="71"/>
    </location>
</feature>
<keyword evidence="2" id="KW-1133">Transmembrane helix</keyword>
<evidence type="ECO:0000256" key="2">
    <source>
        <dbReference type="SAM" id="Phobius"/>
    </source>
</evidence>
<proteinExistence type="predicted"/>
<sequence>MKPHTPQSATSLPRDPRDEAHTRMTKYFAMMAVRLTCLILMVVVTPYSWYTWIFAAGAIVLPYFAVVIANVSSGQDQARLVPPERQLESPAPAAAPEPTVPPVIRIREADRTDES</sequence>
<reference evidence="3" key="1">
    <citation type="submission" date="2016-03" db="EMBL/GenBank/DDBJ databases">
        <authorList>
            <person name="Ploux O."/>
        </authorList>
    </citation>
    <scope>NUCLEOTIDE SEQUENCE</scope>
    <source>
        <strain evidence="3">UC1</strain>
    </source>
</reference>
<evidence type="ECO:0000256" key="1">
    <source>
        <dbReference type="SAM" id="MobiDB-lite"/>
    </source>
</evidence>
<keyword evidence="2" id="KW-0472">Membrane</keyword>
<evidence type="ECO:0008006" key="4">
    <source>
        <dbReference type="Google" id="ProtNLM"/>
    </source>
</evidence>
<dbReference type="EMBL" id="FLQR01000009">
    <property type="protein sequence ID" value="SBS73891.1"/>
    <property type="molecule type" value="Genomic_DNA"/>
</dbReference>
<feature type="compositionally biased region" description="Basic and acidic residues" evidence="1">
    <location>
        <begin position="105"/>
        <end position="115"/>
    </location>
</feature>
<feature type="transmembrane region" description="Helical" evidence="2">
    <location>
        <begin position="27"/>
        <end position="44"/>
    </location>
</feature>
<organism evidence="3">
    <name type="scientific">uncultured Microbacterium sp</name>
    <dbReference type="NCBI Taxonomy" id="191216"/>
    <lineage>
        <taxon>Bacteria</taxon>
        <taxon>Bacillati</taxon>
        <taxon>Actinomycetota</taxon>
        <taxon>Actinomycetes</taxon>
        <taxon>Micrococcales</taxon>
        <taxon>Microbacteriaceae</taxon>
        <taxon>Microbacterium</taxon>
        <taxon>environmental samples</taxon>
    </lineage>
</organism>
<protein>
    <recommendedName>
        <fullName evidence="4">DUF3099 domain-containing protein</fullName>
    </recommendedName>
</protein>
<dbReference type="InterPro" id="IPR021449">
    <property type="entry name" value="DUF3099"/>
</dbReference>
<dbReference type="AlphaFoldDB" id="A0A1Y5PCM7"/>
<keyword evidence="2" id="KW-0812">Transmembrane</keyword>
<evidence type="ECO:0000313" key="3">
    <source>
        <dbReference type="EMBL" id="SBS73891.1"/>
    </source>
</evidence>
<feature type="region of interest" description="Disordered" evidence="1">
    <location>
        <begin position="82"/>
        <end position="115"/>
    </location>
</feature>
<name>A0A1Y5PCM7_9MICO</name>
<gene>
    <name evidence="3" type="ORF">MIPYR_50064</name>
</gene>
<dbReference type="Pfam" id="PF11298">
    <property type="entry name" value="DUF3099"/>
    <property type="match status" value="1"/>
</dbReference>
<accession>A0A1Y5PCM7</accession>
<dbReference type="RefSeq" id="WP_295576860.1">
    <property type="nucleotide sequence ID" value="NZ_FLQR01000009.1"/>
</dbReference>